<dbReference type="Gene3D" id="3.20.20.100">
    <property type="entry name" value="NADP-dependent oxidoreductase domain"/>
    <property type="match status" value="1"/>
</dbReference>
<dbReference type="RefSeq" id="WP_012036721.1">
    <property type="nucleotide sequence ID" value="NC_009464.1"/>
</dbReference>
<dbReference type="GO" id="GO:0051536">
    <property type="term" value="F:iron-sulfur cluster binding"/>
    <property type="evidence" value="ECO:0007669"/>
    <property type="project" value="InterPro"/>
</dbReference>
<dbReference type="Pfam" id="PF00248">
    <property type="entry name" value="Aldo_ket_red"/>
    <property type="match status" value="1"/>
</dbReference>
<dbReference type="AlphaFoldDB" id="Q0W764"/>
<dbReference type="PANTHER" id="PTHR43312">
    <property type="entry name" value="D-THREO-ALDOSE 1-DEHYDROGENASE"/>
    <property type="match status" value="1"/>
</dbReference>
<dbReference type="Pfam" id="PF13187">
    <property type="entry name" value="Fer4_9"/>
    <property type="match status" value="1"/>
</dbReference>
<reference evidence="2 3" key="1">
    <citation type="journal article" date="2006" name="Science">
        <title>Genome of rice cluster I archaea -- the key methane producers in the rice rhizosphere.</title>
        <authorList>
            <person name="Erkel C."/>
            <person name="Kube M."/>
            <person name="Reinhardt R."/>
            <person name="Liesack W."/>
        </authorList>
    </citation>
    <scope>NUCLEOTIDE SEQUENCE [LARGE SCALE GENOMIC DNA]</scope>
    <source>
        <strain evidence="3">DSM 22066 / NBRC 105507 / MRE50</strain>
    </source>
</reference>
<dbReference type="InterPro" id="IPR017896">
    <property type="entry name" value="4Fe4S_Fe-S-bd"/>
</dbReference>
<dbReference type="KEGG" id="rci:RCIX319"/>
<name>Q0W764_METAR</name>
<feature type="domain" description="4Fe-4S ferredoxin-type" evidence="1">
    <location>
        <begin position="332"/>
        <end position="365"/>
    </location>
</feature>
<dbReference type="SUPFAM" id="SSF46548">
    <property type="entry name" value="alpha-helical ferredoxin"/>
    <property type="match status" value="1"/>
</dbReference>
<gene>
    <name evidence="2" type="ORF">RCIX319</name>
</gene>
<dbReference type="GeneID" id="5144805"/>
<dbReference type="SUPFAM" id="SSF51430">
    <property type="entry name" value="NAD(P)-linked oxidoreductase"/>
    <property type="match status" value="1"/>
</dbReference>
<protein>
    <submittedName>
        <fullName evidence="2">Aldo/keto reductase (2[4Fe-4S] ferredoxin-domain protein)</fullName>
    </submittedName>
</protein>
<dbReference type="GO" id="GO:0016491">
    <property type="term" value="F:oxidoreductase activity"/>
    <property type="evidence" value="ECO:0007669"/>
    <property type="project" value="UniProtKB-ARBA"/>
</dbReference>
<dbReference type="CDD" id="cd19096">
    <property type="entry name" value="AKR_Fe-S_oxidoreductase"/>
    <property type="match status" value="1"/>
</dbReference>
<accession>Q0W764</accession>
<dbReference type="PROSITE" id="PS00198">
    <property type="entry name" value="4FE4S_FER_1"/>
    <property type="match status" value="1"/>
</dbReference>
<keyword evidence="3" id="KW-1185">Reference proteome</keyword>
<evidence type="ECO:0000259" key="1">
    <source>
        <dbReference type="PROSITE" id="PS51379"/>
    </source>
</evidence>
<dbReference type="PANTHER" id="PTHR43312:SF2">
    <property type="entry name" value="OXIDOREDUCTASE"/>
    <property type="match status" value="1"/>
</dbReference>
<proteinExistence type="predicted"/>
<dbReference type="OrthoDB" id="28487at2157"/>
<sequence length="374" mass="42607">MLYRKMPRCDRDLSILGFGCMRFPMTKEGHVDEAKAIEMVRYAIDHGVNYLDTAWPYHDGESETVLGKALQDGYREKVNLATKLPTWLIKSREDMDYYLDEQLKRLQTDHIDFYLIHTLDRDSWAKMQELGFDRFLDSAIEDGRITYPGFSFHGELDTFKSVVDGYDWTMTLIQYNYLDEQLQAGTEGLRYAAKKNLGVAVMEPLRGGAMALKTPAAEPLWAEAGKGTPAEWGLRWVWDHPEVTVVLSGMSRMSQLKQNLRSARKGLPSSLTAKERSAIEKVRDLLQAQMKVNCTGCRYCMPCPNGVAIPECFSFYNSAFMFDKPRKAKKSYEFFLGDTEYASKCTGCGECVEKCPQGVAVPEKMKEVAEYFGF</sequence>
<dbReference type="InterPro" id="IPR009051">
    <property type="entry name" value="Helical_ferredxn"/>
</dbReference>
<organism evidence="2 3">
    <name type="scientific">Methanocella arvoryzae (strain DSM 22066 / NBRC 105507 / MRE50)</name>
    <dbReference type="NCBI Taxonomy" id="351160"/>
    <lineage>
        <taxon>Archaea</taxon>
        <taxon>Methanobacteriati</taxon>
        <taxon>Methanobacteriota</taxon>
        <taxon>Stenosarchaea group</taxon>
        <taxon>Methanomicrobia</taxon>
        <taxon>Methanocellales</taxon>
        <taxon>Methanocellaceae</taxon>
        <taxon>Methanocella</taxon>
    </lineage>
</organism>
<dbReference type="InterPro" id="IPR053135">
    <property type="entry name" value="AKR2_Oxidoreductase"/>
</dbReference>
<dbReference type="EMBL" id="AM114193">
    <property type="protein sequence ID" value="CAJ35779.1"/>
    <property type="molecule type" value="Genomic_DNA"/>
</dbReference>
<dbReference type="STRING" id="351160.RCIX319"/>
<dbReference type="Gene3D" id="1.10.1060.10">
    <property type="entry name" value="Alpha-helical ferredoxin"/>
    <property type="match status" value="1"/>
</dbReference>
<dbReference type="InterPro" id="IPR023210">
    <property type="entry name" value="NADP_OxRdtase_dom"/>
</dbReference>
<dbReference type="InterPro" id="IPR036812">
    <property type="entry name" value="NAD(P)_OxRdtase_dom_sf"/>
</dbReference>
<dbReference type="Proteomes" id="UP000000663">
    <property type="component" value="Chromosome"/>
</dbReference>
<dbReference type="InterPro" id="IPR017900">
    <property type="entry name" value="4Fe4S_Fe_S_CS"/>
</dbReference>
<dbReference type="PROSITE" id="PS51379">
    <property type="entry name" value="4FE4S_FER_2"/>
    <property type="match status" value="1"/>
</dbReference>
<dbReference type="eggNOG" id="arCOG01624">
    <property type="taxonomic scope" value="Archaea"/>
</dbReference>
<evidence type="ECO:0000313" key="2">
    <source>
        <dbReference type="EMBL" id="CAJ35779.1"/>
    </source>
</evidence>
<evidence type="ECO:0000313" key="3">
    <source>
        <dbReference type="Proteomes" id="UP000000663"/>
    </source>
</evidence>
<dbReference type="PATRIC" id="fig|351160.9.peg.2458"/>